<gene>
    <name evidence="1" type="ORF">GCM10009710_17450</name>
</gene>
<reference evidence="2" key="1">
    <citation type="journal article" date="2019" name="Int. J. Syst. Evol. Microbiol.">
        <title>The Global Catalogue of Microorganisms (GCM) 10K type strain sequencing project: providing services to taxonomists for standard genome sequencing and annotation.</title>
        <authorList>
            <consortium name="The Broad Institute Genomics Platform"/>
            <consortium name="The Broad Institute Genome Sequencing Center for Infectious Disease"/>
            <person name="Wu L."/>
            <person name="Ma J."/>
        </authorList>
    </citation>
    <scope>NUCLEOTIDE SEQUENCE [LARGE SCALE GENOMIC DNA]</scope>
    <source>
        <strain evidence="2">JCM 13518</strain>
    </source>
</reference>
<dbReference type="EMBL" id="BAAAME010000004">
    <property type="protein sequence ID" value="GAA1737728.1"/>
    <property type="molecule type" value="Genomic_DNA"/>
</dbReference>
<keyword evidence="2" id="KW-1185">Reference proteome</keyword>
<evidence type="ECO:0008006" key="3">
    <source>
        <dbReference type="Google" id="ProtNLM"/>
    </source>
</evidence>
<organism evidence="1 2">
    <name type="scientific">Aeromicrobium alkaliterrae</name>
    <dbReference type="NCBI Taxonomy" id="302168"/>
    <lineage>
        <taxon>Bacteria</taxon>
        <taxon>Bacillati</taxon>
        <taxon>Actinomycetota</taxon>
        <taxon>Actinomycetes</taxon>
        <taxon>Propionibacteriales</taxon>
        <taxon>Nocardioidaceae</taxon>
        <taxon>Aeromicrobium</taxon>
    </lineage>
</organism>
<proteinExistence type="predicted"/>
<evidence type="ECO:0000313" key="1">
    <source>
        <dbReference type="EMBL" id="GAA1737728.1"/>
    </source>
</evidence>
<name>A0ABP4VTR8_9ACTN</name>
<dbReference type="Proteomes" id="UP001501057">
    <property type="component" value="Unassembled WGS sequence"/>
</dbReference>
<evidence type="ECO:0000313" key="2">
    <source>
        <dbReference type="Proteomes" id="UP001501057"/>
    </source>
</evidence>
<dbReference type="RefSeq" id="WP_344200154.1">
    <property type="nucleotide sequence ID" value="NZ_BAAAME010000004.1"/>
</dbReference>
<protein>
    <recommendedName>
        <fullName evidence="3">Ribbon-helix-helix protein CopG domain-containing protein</fullName>
    </recommendedName>
</protein>
<comment type="caution">
    <text evidence="1">The sequence shown here is derived from an EMBL/GenBank/DDBJ whole genome shotgun (WGS) entry which is preliminary data.</text>
</comment>
<sequence>MGRPKSYDVTLKVKVSYTQAAMLDHLSELLGLTRSELVREMLTMDAAAGLMRQANSDGLG</sequence>
<accession>A0ABP4VTR8</accession>